<name>A0ACB8SIB7_9AGAM</name>
<proteinExistence type="predicted"/>
<evidence type="ECO:0000313" key="1">
    <source>
        <dbReference type="EMBL" id="KAI0055531.1"/>
    </source>
</evidence>
<dbReference type="EMBL" id="MU277288">
    <property type="protein sequence ID" value="KAI0055531.1"/>
    <property type="molecule type" value="Genomic_DNA"/>
</dbReference>
<reference evidence="1" key="1">
    <citation type="submission" date="2021-03" db="EMBL/GenBank/DDBJ databases">
        <authorList>
            <consortium name="DOE Joint Genome Institute"/>
            <person name="Ahrendt S."/>
            <person name="Looney B.P."/>
            <person name="Miyauchi S."/>
            <person name="Morin E."/>
            <person name="Drula E."/>
            <person name="Courty P.E."/>
            <person name="Chicoki N."/>
            <person name="Fauchery L."/>
            <person name="Kohler A."/>
            <person name="Kuo A."/>
            <person name="Labutti K."/>
            <person name="Pangilinan J."/>
            <person name="Lipzen A."/>
            <person name="Riley R."/>
            <person name="Andreopoulos W."/>
            <person name="He G."/>
            <person name="Johnson J."/>
            <person name="Barry K.W."/>
            <person name="Grigoriev I.V."/>
            <person name="Nagy L."/>
            <person name="Hibbett D."/>
            <person name="Henrissat B."/>
            <person name="Matheny P.B."/>
            <person name="Labbe J."/>
            <person name="Martin F."/>
        </authorList>
    </citation>
    <scope>NUCLEOTIDE SEQUENCE</scope>
    <source>
        <strain evidence="1">HHB10654</strain>
    </source>
</reference>
<evidence type="ECO:0000313" key="2">
    <source>
        <dbReference type="Proteomes" id="UP000814140"/>
    </source>
</evidence>
<organism evidence="1 2">
    <name type="scientific">Artomyces pyxidatus</name>
    <dbReference type="NCBI Taxonomy" id="48021"/>
    <lineage>
        <taxon>Eukaryota</taxon>
        <taxon>Fungi</taxon>
        <taxon>Dikarya</taxon>
        <taxon>Basidiomycota</taxon>
        <taxon>Agaricomycotina</taxon>
        <taxon>Agaricomycetes</taxon>
        <taxon>Russulales</taxon>
        <taxon>Auriscalpiaceae</taxon>
        <taxon>Artomyces</taxon>
    </lineage>
</organism>
<accession>A0ACB8SIB7</accession>
<sequence>MLPARTFNDHQTGNCVPALCRRWINDGDAQSYSTRRRQMMIFRPLLNYPLPFVLGALFPASVFLRYPSFHSTVLHDILHTFRSSFYHPKLRSRLPSTSFKLSLPVAACAASSALAAPTYGHLSISVQN</sequence>
<gene>
    <name evidence="1" type="ORF">BV25DRAFT_167549</name>
</gene>
<keyword evidence="2" id="KW-1185">Reference proteome</keyword>
<comment type="caution">
    <text evidence="1">The sequence shown here is derived from an EMBL/GenBank/DDBJ whole genome shotgun (WGS) entry which is preliminary data.</text>
</comment>
<dbReference type="Proteomes" id="UP000814140">
    <property type="component" value="Unassembled WGS sequence"/>
</dbReference>
<reference evidence="1" key="2">
    <citation type="journal article" date="2022" name="New Phytol.">
        <title>Evolutionary transition to the ectomycorrhizal habit in the genomes of a hyperdiverse lineage of mushroom-forming fungi.</title>
        <authorList>
            <person name="Looney B."/>
            <person name="Miyauchi S."/>
            <person name="Morin E."/>
            <person name="Drula E."/>
            <person name="Courty P.E."/>
            <person name="Kohler A."/>
            <person name="Kuo A."/>
            <person name="LaButti K."/>
            <person name="Pangilinan J."/>
            <person name="Lipzen A."/>
            <person name="Riley R."/>
            <person name="Andreopoulos W."/>
            <person name="He G."/>
            <person name="Johnson J."/>
            <person name="Nolan M."/>
            <person name="Tritt A."/>
            <person name="Barry K.W."/>
            <person name="Grigoriev I.V."/>
            <person name="Nagy L.G."/>
            <person name="Hibbett D."/>
            <person name="Henrissat B."/>
            <person name="Matheny P.B."/>
            <person name="Labbe J."/>
            <person name="Martin F.M."/>
        </authorList>
    </citation>
    <scope>NUCLEOTIDE SEQUENCE</scope>
    <source>
        <strain evidence="1">HHB10654</strain>
    </source>
</reference>
<protein>
    <submittedName>
        <fullName evidence="1">Uncharacterized protein</fullName>
    </submittedName>
</protein>